<keyword evidence="2" id="KW-0472">Membrane</keyword>
<keyword evidence="2" id="KW-0812">Transmembrane</keyword>
<proteinExistence type="predicted"/>
<reference evidence="3 4" key="1">
    <citation type="submission" date="2020-08" db="EMBL/GenBank/DDBJ databases">
        <title>Genomic Encyclopedia of Type Strains, Phase III (KMG-III): the genomes of soil and plant-associated and newly described type strains.</title>
        <authorList>
            <person name="Whitman W."/>
        </authorList>
    </citation>
    <scope>NUCLEOTIDE SEQUENCE [LARGE SCALE GENOMIC DNA]</scope>
    <source>
        <strain evidence="3 4">CECT 3265</strain>
    </source>
</reference>
<feature type="transmembrane region" description="Helical" evidence="2">
    <location>
        <begin position="69"/>
        <end position="89"/>
    </location>
</feature>
<evidence type="ECO:0000256" key="1">
    <source>
        <dbReference type="SAM" id="MobiDB-lite"/>
    </source>
</evidence>
<evidence type="ECO:0000256" key="2">
    <source>
        <dbReference type="SAM" id="Phobius"/>
    </source>
</evidence>
<protein>
    <submittedName>
        <fullName evidence="3">Uncharacterized protein</fullName>
    </submittedName>
</protein>
<feature type="compositionally biased region" description="Polar residues" evidence="1">
    <location>
        <begin position="15"/>
        <end position="24"/>
    </location>
</feature>
<keyword evidence="2" id="KW-1133">Transmembrane helix</keyword>
<dbReference type="Proteomes" id="UP000556436">
    <property type="component" value="Unassembled WGS sequence"/>
</dbReference>
<comment type="caution">
    <text evidence="3">The sequence shown here is derived from an EMBL/GenBank/DDBJ whole genome shotgun (WGS) entry which is preliminary data.</text>
</comment>
<dbReference type="AlphaFoldDB" id="A0A7W7LIL4"/>
<evidence type="ECO:0000313" key="4">
    <source>
        <dbReference type="Proteomes" id="UP000556436"/>
    </source>
</evidence>
<feature type="region of interest" description="Disordered" evidence="1">
    <location>
        <begin position="1"/>
        <end position="30"/>
    </location>
</feature>
<sequence length="109" mass="10716">MSAKTSAAEHVAATKATSSDSGATPASGRTADITTGTARFGMPHALVIIACIITAATLARLGMSVQDVLLLLAGAGSIGAAIVVLAVTGGRRDGGRVGRFLCAYLSSGN</sequence>
<dbReference type="EMBL" id="JACHJG010000028">
    <property type="protein sequence ID" value="MBB4890895.1"/>
    <property type="molecule type" value="Genomic_DNA"/>
</dbReference>
<name>A0A7W7LIL4_STRNE</name>
<dbReference type="RefSeq" id="WP_184740435.1">
    <property type="nucleotide sequence ID" value="NZ_BMRW01000031.1"/>
</dbReference>
<evidence type="ECO:0000313" key="3">
    <source>
        <dbReference type="EMBL" id="MBB4890895.1"/>
    </source>
</evidence>
<keyword evidence="4" id="KW-1185">Reference proteome</keyword>
<accession>A0A7W7LIL4</accession>
<gene>
    <name evidence="3" type="ORF">FHS38_006988</name>
</gene>
<organism evidence="3 4">
    <name type="scientific">Streptomyces netropsis</name>
    <name type="common">Streptoverticillium netropsis</name>
    <dbReference type="NCBI Taxonomy" id="55404"/>
    <lineage>
        <taxon>Bacteria</taxon>
        <taxon>Bacillati</taxon>
        <taxon>Actinomycetota</taxon>
        <taxon>Actinomycetes</taxon>
        <taxon>Kitasatosporales</taxon>
        <taxon>Streptomycetaceae</taxon>
        <taxon>Streptomyces</taxon>
    </lineage>
</organism>
<feature type="transmembrane region" description="Helical" evidence="2">
    <location>
        <begin position="45"/>
        <end position="63"/>
    </location>
</feature>